<dbReference type="Gene3D" id="1.10.3430.10">
    <property type="entry name" value="Ammonium transporter AmtB like domains"/>
    <property type="match status" value="1"/>
</dbReference>
<dbReference type="Proteomes" id="UP000037931">
    <property type="component" value="Unassembled WGS sequence"/>
</dbReference>
<evidence type="ECO:0000256" key="5">
    <source>
        <dbReference type="ARBA" id="ARBA00022989"/>
    </source>
</evidence>
<feature type="transmembrane region" description="Helical" evidence="7">
    <location>
        <begin position="201"/>
        <end position="226"/>
    </location>
</feature>
<dbReference type="Pfam" id="PF03253">
    <property type="entry name" value="UT"/>
    <property type="match status" value="1"/>
</dbReference>
<keyword evidence="5 7" id="KW-1133">Transmembrane helix</keyword>
<proteinExistence type="inferred from homology"/>
<keyword evidence="4 7" id="KW-0812">Transmembrane</keyword>
<keyword evidence="9" id="KW-1185">Reference proteome</keyword>
<comment type="caution">
    <text evidence="8">The sequence shown here is derived from an EMBL/GenBank/DDBJ whole genome shotgun (WGS) entry which is preliminary data.</text>
</comment>
<keyword evidence="6 7" id="KW-0472">Membrane</keyword>
<evidence type="ECO:0000256" key="3">
    <source>
        <dbReference type="ARBA" id="ARBA00022475"/>
    </source>
</evidence>
<evidence type="ECO:0000313" key="9">
    <source>
        <dbReference type="Proteomes" id="UP000037931"/>
    </source>
</evidence>
<dbReference type="PATRIC" id="fig|50340.43.peg.2402"/>
<gene>
    <name evidence="8" type="ORF">PF66_05097</name>
</gene>
<protein>
    <submittedName>
        <fullName evidence="8">Urea transporter</fullName>
    </submittedName>
</protein>
<reference evidence="8 9" key="1">
    <citation type="journal article" date="2015" name="PLoS ONE">
        <title>Rice-Infecting Pseudomonas Genomes Are Highly Accessorized and Harbor Multiple Putative Virulence Mechanisms to Cause Sheath Brown Rot.</title>
        <authorList>
            <person name="Quibod I.L."/>
            <person name="Grande G."/>
            <person name="Oreiro E.G."/>
            <person name="Borja F.N."/>
            <person name="Dossa G.S."/>
            <person name="Mauleon R."/>
            <person name="Cruz C.V."/>
            <person name="Oliva R."/>
        </authorList>
    </citation>
    <scope>NUCLEOTIDE SEQUENCE [LARGE SCALE GENOMIC DNA]</scope>
    <source>
        <strain evidence="8 9">IRRI 6609</strain>
    </source>
</reference>
<feature type="transmembrane region" description="Helical" evidence="7">
    <location>
        <begin position="172"/>
        <end position="194"/>
    </location>
</feature>
<feature type="transmembrane region" description="Helical" evidence="7">
    <location>
        <begin position="108"/>
        <end position="126"/>
    </location>
</feature>
<name>A0A0M9GDS7_9PSED</name>
<feature type="transmembrane region" description="Helical" evidence="7">
    <location>
        <begin position="47"/>
        <end position="72"/>
    </location>
</feature>
<evidence type="ECO:0000256" key="7">
    <source>
        <dbReference type="SAM" id="Phobius"/>
    </source>
</evidence>
<dbReference type="EMBL" id="JSYZ01000019">
    <property type="protein sequence ID" value="KPA88731.1"/>
    <property type="molecule type" value="Genomic_DNA"/>
</dbReference>
<dbReference type="PANTHER" id="PTHR10464">
    <property type="entry name" value="UREA TRANSPORTER"/>
    <property type="match status" value="1"/>
</dbReference>
<dbReference type="RefSeq" id="WP_054064097.1">
    <property type="nucleotide sequence ID" value="NZ_JSYZ01000019.1"/>
</dbReference>
<accession>A0A0M9GDS7</accession>
<evidence type="ECO:0000313" key="8">
    <source>
        <dbReference type="EMBL" id="KPA88731.1"/>
    </source>
</evidence>
<dbReference type="GO" id="GO:0015204">
    <property type="term" value="F:urea transmembrane transporter activity"/>
    <property type="evidence" value="ECO:0007669"/>
    <property type="project" value="InterPro"/>
</dbReference>
<organism evidence="8 9">
    <name type="scientific">Pseudomonas asplenii</name>
    <dbReference type="NCBI Taxonomy" id="53407"/>
    <lineage>
        <taxon>Bacteria</taxon>
        <taxon>Pseudomonadati</taxon>
        <taxon>Pseudomonadota</taxon>
        <taxon>Gammaproteobacteria</taxon>
        <taxon>Pseudomonadales</taxon>
        <taxon>Pseudomonadaceae</taxon>
        <taxon>Pseudomonas</taxon>
    </lineage>
</organism>
<dbReference type="OrthoDB" id="7029558at2"/>
<dbReference type="GO" id="GO:0005886">
    <property type="term" value="C:plasma membrane"/>
    <property type="evidence" value="ECO:0007669"/>
    <property type="project" value="UniProtKB-SubCell"/>
</dbReference>
<keyword evidence="3" id="KW-1003">Cell membrane</keyword>
<evidence type="ECO:0000256" key="4">
    <source>
        <dbReference type="ARBA" id="ARBA00022692"/>
    </source>
</evidence>
<evidence type="ECO:0000256" key="2">
    <source>
        <dbReference type="ARBA" id="ARBA00005914"/>
    </source>
</evidence>
<dbReference type="InterPro" id="IPR004937">
    <property type="entry name" value="Urea_transporter"/>
</dbReference>
<evidence type="ECO:0000256" key="1">
    <source>
        <dbReference type="ARBA" id="ARBA00004651"/>
    </source>
</evidence>
<evidence type="ECO:0000256" key="6">
    <source>
        <dbReference type="ARBA" id="ARBA00023136"/>
    </source>
</evidence>
<comment type="subcellular location">
    <subcellularLocation>
        <location evidence="1">Cell membrane</location>
        <topology evidence="1">Multi-pass membrane protein</topology>
    </subcellularLocation>
</comment>
<sequence length="292" mass="30467">MTPDKKVKTLATPGPATCDCPDWATALFNGFSQIVLQRHPLCGLFCLLAILCGAPGLLGGALLGGLAGLITAQRRGYPKAERQAGLYSYNGVLLGLLIGLHLPCSPLLPLLIIAAGGLSAILVRHWPRRLPTYTAPFVLLGWTLLAFSTHLAPEAAPAEADLPRLLQAISKGFGQIMFLDEPLAGGLILTGLLLANRRAALWAVLGSGMGLVFGLCSEASPALAGLNGYNAALAGLALSPLQRRPWLALGGMLLAILLTPALASLGLSPLTAPFILACWLSRAVARMQRPPL</sequence>
<dbReference type="PANTHER" id="PTHR10464:SF4">
    <property type="entry name" value="UREA TRANSPORTER"/>
    <property type="match status" value="1"/>
</dbReference>
<comment type="similarity">
    <text evidence="2">Belongs to the urea transporter family.</text>
</comment>
<dbReference type="STRING" id="50340.PF66_05097"/>
<feature type="transmembrane region" description="Helical" evidence="7">
    <location>
        <begin position="133"/>
        <end position="152"/>
    </location>
</feature>
<feature type="transmembrane region" description="Helical" evidence="7">
    <location>
        <begin position="246"/>
        <end position="279"/>
    </location>
</feature>
<dbReference type="AlphaFoldDB" id="A0A0M9GDS7"/>
<dbReference type="InterPro" id="IPR029020">
    <property type="entry name" value="Ammonium/urea_transptr"/>
</dbReference>